<dbReference type="EMBL" id="CP135996">
    <property type="protein sequence ID" value="WOC33452.1"/>
    <property type="molecule type" value="Genomic_DNA"/>
</dbReference>
<comment type="caution">
    <text evidence="2">Lacks conserved residue(s) required for the propagation of feature annotation.</text>
</comment>
<evidence type="ECO:0000256" key="3">
    <source>
        <dbReference type="PIRNR" id="PIRNR002070"/>
    </source>
</evidence>
<dbReference type="GO" id="GO:0006281">
    <property type="term" value="P:DNA repair"/>
    <property type="evidence" value="ECO:0007669"/>
    <property type="project" value="UniProtKB-UniRule"/>
</dbReference>
<dbReference type="InterPro" id="IPR011344">
    <property type="entry name" value="ssDNA-bd"/>
</dbReference>
<evidence type="ECO:0000313" key="7">
    <source>
        <dbReference type="Proteomes" id="UP001300604"/>
    </source>
</evidence>
<evidence type="ECO:0000313" key="6">
    <source>
        <dbReference type="EMBL" id="WOC33455.1"/>
    </source>
</evidence>
<dbReference type="InterPro" id="IPR000424">
    <property type="entry name" value="Primosome_PriB/ssb"/>
</dbReference>
<dbReference type="GO" id="GO:0003697">
    <property type="term" value="F:single-stranded DNA binding"/>
    <property type="evidence" value="ECO:0007669"/>
    <property type="project" value="UniProtKB-UniRule"/>
</dbReference>
<keyword evidence="7" id="KW-1185">Reference proteome</keyword>
<evidence type="ECO:0000313" key="5">
    <source>
        <dbReference type="EMBL" id="WOC33452.1"/>
    </source>
</evidence>
<dbReference type="Pfam" id="PF00436">
    <property type="entry name" value="SSB"/>
    <property type="match status" value="1"/>
</dbReference>
<organism evidence="5 7">
    <name type="scientific">Caproicibacterium argilliputei</name>
    <dbReference type="NCBI Taxonomy" id="3030016"/>
    <lineage>
        <taxon>Bacteria</taxon>
        <taxon>Bacillati</taxon>
        <taxon>Bacillota</taxon>
        <taxon>Clostridia</taxon>
        <taxon>Eubacteriales</taxon>
        <taxon>Oscillospiraceae</taxon>
        <taxon>Caproicibacterium</taxon>
    </lineage>
</organism>
<dbReference type="InterPro" id="IPR012340">
    <property type="entry name" value="NA-bd_OB-fold"/>
</dbReference>
<dbReference type="PANTHER" id="PTHR10302:SF27">
    <property type="entry name" value="SINGLE-STRANDED DNA-BINDING PROTEIN"/>
    <property type="match status" value="1"/>
</dbReference>
<dbReference type="GO" id="GO:0006260">
    <property type="term" value="P:DNA replication"/>
    <property type="evidence" value="ECO:0007669"/>
    <property type="project" value="UniProtKB-UniRule"/>
</dbReference>
<proteinExistence type="inferred from homology"/>
<feature type="short sequence motif" description="Important for interaction with partner proteins" evidence="2">
    <location>
        <begin position="149"/>
        <end position="154"/>
    </location>
</feature>
<dbReference type="Gene3D" id="2.40.50.140">
    <property type="entry name" value="Nucleic acid-binding proteins"/>
    <property type="match status" value="1"/>
</dbReference>
<evidence type="ECO:0000256" key="1">
    <source>
        <dbReference type="ARBA" id="ARBA00023125"/>
    </source>
</evidence>
<feature type="compositionally biased region" description="Low complexity" evidence="4">
    <location>
        <begin position="124"/>
        <end position="134"/>
    </location>
</feature>
<reference evidence="7" key="3">
    <citation type="submission" date="2024-06" db="EMBL/GenBank/DDBJ databases">
        <title>Caproicibacterium argilliputei sp. nov, a novel caproic acid producing anaerobic bacterium isolated from pit mud.</title>
        <authorList>
            <person name="Zeng C."/>
        </authorList>
    </citation>
    <scope>NUCLEOTIDE SEQUENCE [LARGE SCALE GENOMIC DNA]</scope>
    <source>
        <strain evidence="7">ZCY20-5</strain>
    </source>
</reference>
<dbReference type="KEGG" id="carl:PXC00_06205"/>
<dbReference type="AlphaFoldDB" id="A0AA97H3Q2"/>
<dbReference type="PROSITE" id="PS50935">
    <property type="entry name" value="SSB"/>
    <property type="match status" value="1"/>
</dbReference>
<keyword evidence="2" id="KW-0227">DNA damage</keyword>
<dbReference type="HAMAP" id="MF_00984">
    <property type="entry name" value="SSB"/>
    <property type="match status" value="1"/>
</dbReference>
<dbReference type="PIRSF" id="PIRSF002070">
    <property type="entry name" value="SSB"/>
    <property type="match status" value="1"/>
</dbReference>
<evidence type="ECO:0000256" key="4">
    <source>
        <dbReference type="SAM" id="MobiDB-lite"/>
    </source>
</evidence>
<evidence type="ECO:0000256" key="2">
    <source>
        <dbReference type="HAMAP-Rule" id="MF_00984"/>
    </source>
</evidence>
<protein>
    <recommendedName>
        <fullName evidence="2 3">Single-stranded DNA-binding protein</fullName>
        <shortName evidence="2">SSB</shortName>
    </recommendedName>
</protein>
<accession>A0AA97H3Q2</accession>
<dbReference type="PANTHER" id="PTHR10302">
    <property type="entry name" value="SINGLE-STRANDED DNA-BINDING PROTEIN"/>
    <property type="match status" value="1"/>
</dbReference>
<reference evidence="7" key="4">
    <citation type="submission" date="2024-06" db="EMBL/GenBank/DDBJ databases">
        <authorList>
            <person name="Zeng C."/>
        </authorList>
    </citation>
    <scope>NUCLEOTIDE SEQUENCE [LARGE SCALE GENOMIC DNA]</scope>
    <source>
        <strain evidence="7">ZCY20-5</strain>
    </source>
</reference>
<dbReference type="RefSeq" id="WP_316935159.1">
    <property type="nucleotide sequence ID" value="NZ_CP135996.1"/>
</dbReference>
<keyword evidence="2" id="KW-0235">DNA replication</keyword>
<dbReference type="GO" id="GO:0009295">
    <property type="term" value="C:nucleoid"/>
    <property type="evidence" value="ECO:0007669"/>
    <property type="project" value="TreeGrafter"/>
</dbReference>
<keyword evidence="1 2" id="KW-0238">DNA-binding</keyword>
<feature type="region of interest" description="Disordered" evidence="4">
    <location>
        <begin position="102"/>
        <end position="154"/>
    </location>
</feature>
<dbReference type="CDD" id="cd04496">
    <property type="entry name" value="SSB_OBF"/>
    <property type="match status" value="1"/>
</dbReference>
<comment type="subunit">
    <text evidence="2">Homotetramer.</text>
</comment>
<sequence length="154" mass="17078">MLNVVVLMGRLVADPELRHTPNDVAVTSFRIAVDRAYSKSGQDKQTDFIDITAWRQTAEFVCRYFTKGSMIAVKGSLRVDNYTDKDGNKRTRYDVQAENVSFCGGRRESNQESQENYDAKHNSPAAATAPAAPAYSSGTNSDFQALPDDDDLPF</sequence>
<dbReference type="EMBL" id="CP135996">
    <property type="protein sequence ID" value="WOC33455.1"/>
    <property type="molecule type" value="Genomic_DNA"/>
</dbReference>
<keyword evidence="2" id="KW-0234">DNA repair</keyword>
<dbReference type="Proteomes" id="UP001300604">
    <property type="component" value="Chromosome"/>
</dbReference>
<reference evidence="5" key="1">
    <citation type="submission" date="2023-09" db="EMBL/GenBank/DDBJ databases">
        <authorList>
            <person name="Zeng C."/>
        </authorList>
    </citation>
    <scope>NUCLEOTIDE SEQUENCE</scope>
    <source>
        <strain evidence="5">ZCY20-5</strain>
    </source>
</reference>
<name>A0AA97H3Q2_9FIRM</name>
<dbReference type="SUPFAM" id="SSF50249">
    <property type="entry name" value="Nucleic acid-binding proteins"/>
    <property type="match status" value="1"/>
</dbReference>
<reference evidence="5 7" key="2">
    <citation type="submission" date="2024-06" db="EMBL/GenBank/DDBJ databases">
        <title>Caproicibacterium argilliputei sp. nov, a novel caproic acid producing anaerobic bacterium isolated from pit mud.</title>
        <authorList>
            <person name="Xia S."/>
        </authorList>
    </citation>
    <scope>NUCLEOTIDE SEQUENCE [LARGE SCALE GENOMIC DNA]</scope>
    <source>
        <strain evidence="5 7">ZCY20-5</strain>
    </source>
</reference>
<dbReference type="KEGG" id="carl:PXC00_06190"/>
<dbReference type="GO" id="GO:0006310">
    <property type="term" value="P:DNA recombination"/>
    <property type="evidence" value="ECO:0007669"/>
    <property type="project" value="UniProtKB-UniRule"/>
</dbReference>
<keyword evidence="2" id="KW-0233">DNA recombination</keyword>
<comment type="function">
    <text evidence="2">Plays an important role in DNA replication, recombination and repair. Binds to ssDNA and to an array of partner proteins to recruit them to their sites of action during DNA metabolism.</text>
</comment>
<dbReference type="NCBIfam" id="TIGR00621">
    <property type="entry name" value="ssb"/>
    <property type="match status" value="1"/>
</dbReference>
<gene>
    <name evidence="5" type="ORF">PXC00_06190</name>
    <name evidence="6" type="ORF">PXC00_06205</name>
</gene>